<reference evidence="6" key="1">
    <citation type="journal article" date="2019" name="Int. J. Syst. Evol. Microbiol.">
        <title>The Global Catalogue of Microorganisms (GCM) 10K type strain sequencing project: providing services to taxonomists for standard genome sequencing and annotation.</title>
        <authorList>
            <consortium name="The Broad Institute Genomics Platform"/>
            <consortium name="The Broad Institute Genome Sequencing Center for Infectious Disease"/>
            <person name="Wu L."/>
            <person name="Ma J."/>
        </authorList>
    </citation>
    <scope>NUCLEOTIDE SEQUENCE [LARGE SCALE GENOMIC DNA]</scope>
    <source>
        <strain evidence="6">LMG 24813</strain>
    </source>
</reference>
<dbReference type="PROSITE" id="PS51078">
    <property type="entry name" value="ICLR_ED"/>
    <property type="match status" value="1"/>
</dbReference>
<dbReference type="PROSITE" id="PS51077">
    <property type="entry name" value="HTH_ICLR"/>
    <property type="match status" value="1"/>
</dbReference>
<name>A0ABV8NTA2_9BURK</name>
<comment type="caution">
    <text evidence="5">The sequence shown here is derived from an EMBL/GenBank/DDBJ whole genome shotgun (WGS) entry which is preliminary data.</text>
</comment>
<evidence type="ECO:0000256" key="1">
    <source>
        <dbReference type="ARBA" id="ARBA00023125"/>
    </source>
</evidence>
<keyword evidence="6" id="KW-1185">Reference proteome</keyword>
<keyword evidence="1" id="KW-0238">DNA-binding</keyword>
<accession>A0ABV8NTA2</accession>
<evidence type="ECO:0000259" key="4">
    <source>
        <dbReference type="PROSITE" id="PS51078"/>
    </source>
</evidence>
<dbReference type="InterPro" id="IPR005471">
    <property type="entry name" value="Tscrpt_reg_IclR_N"/>
</dbReference>
<dbReference type="Pfam" id="PF09339">
    <property type="entry name" value="HTH_IclR"/>
    <property type="match status" value="1"/>
</dbReference>
<sequence length="279" mass="29339">MQTFPPPPGAPPESRGAARRPARRKRTPGQGDTSSPDFVDALARGLNVLRCFEPGIKSLGNLELAERTGLAKSTVSRIVYTLTTLGYLRYDAETGRYAPGYGTLALGFGCLASLEVREVARPLMETLARATGGAVALGAFDGQSMVYVEAVHGSSALYLRLPVGYRVSMDSTMGRTYLASLPRAERDALLPKLELPSGMSAIMRKACADFADGGCCYGIGDWQPGINAAAAAFTAITGEGTYVLSCGGPETILPESRLRGEIAARLADVVGSLSLPCGR</sequence>
<dbReference type="EMBL" id="JBHSBV010000001">
    <property type="protein sequence ID" value="MFC4199457.1"/>
    <property type="molecule type" value="Genomic_DNA"/>
</dbReference>
<dbReference type="InterPro" id="IPR014757">
    <property type="entry name" value="Tscrpt_reg_IclR_C"/>
</dbReference>
<proteinExistence type="predicted"/>
<feature type="domain" description="IclR-ED" evidence="4">
    <location>
        <begin position="102"/>
        <end position="279"/>
    </location>
</feature>
<dbReference type="SMART" id="SM00346">
    <property type="entry name" value="HTH_ICLR"/>
    <property type="match status" value="1"/>
</dbReference>
<feature type="compositionally biased region" description="Basic residues" evidence="2">
    <location>
        <begin position="17"/>
        <end position="27"/>
    </location>
</feature>
<dbReference type="RefSeq" id="WP_217962848.1">
    <property type="nucleotide sequence ID" value="NZ_JAHTBN010000001.1"/>
</dbReference>
<feature type="compositionally biased region" description="Pro residues" evidence="2">
    <location>
        <begin position="1"/>
        <end position="11"/>
    </location>
</feature>
<feature type="region of interest" description="Disordered" evidence="2">
    <location>
        <begin position="1"/>
        <end position="37"/>
    </location>
</feature>
<feature type="domain" description="HTH iclR-type" evidence="3">
    <location>
        <begin position="39"/>
        <end position="101"/>
    </location>
</feature>
<organism evidence="5 6">
    <name type="scientific">Candidimonas humi</name>
    <dbReference type="NCBI Taxonomy" id="683355"/>
    <lineage>
        <taxon>Bacteria</taxon>
        <taxon>Pseudomonadati</taxon>
        <taxon>Pseudomonadota</taxon>
        <taxon>Betaproteobacteria</taxon>
        <taxon>Burkholderiales</taxon>
        <taxon>Alcaligenaceae</taxon>
        <taxon>Candidimonas</taxon>
    </lineage>
</organism>
<dbReference type="PANTHER" id="PTHR30136:SF33">
    <property type="entry name" value="TRANSCRIPTIONAL REGULATORY PROTEIN"/>
    <property type="match status" value="1"/>
</dbReference>
<gene>
    <name evidence="5" type="ORF">ACFOY1_00705</name>
</gene>
<protein>
    <submittedName>
        <fullName evidence="5">IclR family transcriptional regulator</fullName>
    </submittedName>
</protein>
<evidence type="ECO:0000259" key="3">
    <source>
        <dbReference type="PROSITE" id="PS51077"/>
    </source>
</evidence>
<dbReference type="InterPro" id="IPR050707">
    <property type="entry name" value="HTH_MetabolicPath_Reg"/>
</dbReference>
<dbReference type="Pfam" id="PF01614">
    <property type="entry name" value="IclR_C"/>
    <property type="match status" value="1"/>
</dbReference>
<evidence type="ECO:0000313" key="5">
    <source>
        <dbReference type="EMBL" id="MFC4199457.1"/>
    </source>
</evidence>
<evidence type="ECO:0000256" key="2">
    <source>
        <dbReference type="SAM" id="MobiDB-lite"/>
    </source>
</evidence>
<dbReference type="Proteomes" id="UP001595848">
    <property type="component" value="Unassembled WGS sequence"/>
</dbReference>
<dbReference type="PANTHER" id="PTHR30136">
    <property type="entry name" value="HELIX-TURN-HELIX TRANSCRIPTIONAL REGULATOR, ICLR FAMILY"/>
    <property type="match status" value="1"/>
</dbReference>
<evidence type="ECO:0000313" key="6">
    <source>
        <dbReference type="Proteomes" id="UP001595848"/>
    </source>
</evidence>